<protein>
    <submittedName>
        <fullName evidence="2">Uncharacterized protein</fullName>
    </submittedName>
</protein>
<evidence type="ECO:0000313" key="2">
    <source>
        <dbReference type="EMBL" id="RDL13575.1"/>
    </source>
</evidence>
<feature type="compositionally biased region" description="Basic and acidic residues" evidence="1">
    <location>
        <begin position="49"/>
        <end position="66"/>
    </location>
</feature>
<proteinExistence type="predicted"/>
<comment type="caution">
    <text evidence="2">The sequence shown here is derived from an EMBL/GenBank/DDBJ whole genome shotgun (WGS) entry which is preliminary data.</text>
</comment>
<evidence type="ECO:0000313" key="3">
    <source>
        <dbReference type="Proteomes" id="UP000255365"/>
    </source>
</evidence>
<dbReference type="AlphaFoldDB" id="A0A370S1E0"/>
<dbReference type="EMBL" id="QRAV01000024">
    <property type="protein sequence ID" value="RDL13575.1"/>
    <property type="molecule type" value="Genomic_DNA"/>
</dbReference>
<accession>A0A370S1E0</accession>
<feature type="region of interest" description="Disordered" evidence="1">
    <location>
        <begin position="49"/>
        <end position="72"/>
    </location>
</feature>
<evidence type="ECO:0000256" key="1">
    <source>
        <dbReference type="SAM" id="MobiDB-lite"/>
    </source>
</evidence>
<name>A0A370S1E0_PSEJE</name>
<gene>
    <name evidence="2" type="ORF">DEU51_12452</name>
</gene>
<organism evidence="2 3">
    <name type="scientific">Pseudomonas jessenii</name>
    <dbReference type="NCBI Taxonomy" id="77298"/>
    <lineage>
        <taxon>Bacteria</taxon>
        <taxon>Pseudomonadati</taxon>
        <taxon>Pseudomonadota</taxon>
        <taxon>Gammaproteobacteria</taxon>
        <taxon>Pseudomonadales</taxon>
        <taxon>Pseudomonadaceae</taxon>
        <taxon>Pseudomonas</taxon>
    </lineage>
</organism>
<sequence length="72" mass="8066">MACKICSSGNTTSFGGQTPHIYCHSCGGHEYEGLLIEKKDWEDWVNERVDTPKSRPTDADVQRDRQASLPLV</sequence>
<reference evidence="2 3" key="1">
    <citation type="submission" date="2018-07" db="EMBL/GenBank/DDBJ databases">
        <title>Genome sequencing of rice bacterial endophytes.</title>
        <authorList>
            <person name="Venturi V."/>
        </authorList>
    </citation>
    <scope>NUCLEOTIDE SEQUENCE [LARGE SCALE GENOMIC DNA]</scope>
    <source>
        <strain evidence="2 3">E2333</strain>
    </source>
</reference>
<dbReference type="Proteomes" id="UP000255365">
    <property type="component" value="Unassembled WGS sequence"/>
</dbReference>